<dbReference type="Pfam" id="PF05118">
    <property type="entry name" value="Asp_Arg_Hydrox"/>
    <property type="match status" value="1"/>
</dbReference>
<accession>A0AA36JNJ3</accession>
<comment type="caution">
    <text evidence="5">The sequence shown here is derived from an EMBL/GenBank/DDBJ whole genome shotgun (WGS) entry which is preliminary data.</text>
</comment>
<evidence type="ECO:0000256" key="1">
    <source>
        <dbReference type="ARBA" id="ARBA00007730"/>
    </source>
</evidence>
<keyword evidence="2" id="KW-0223">Dioxygenase</keyword>
<dbReference type="GO" id="GO:0016020">
    <property type="term" value="C:membrane"/>
    <property type="evidence" value="ECO:0007669"/>
    <property type="project" value="TreeGrafter"/>
</dbReference>
<protein>
    <recommendedName>
        <fullName evidence="4">Aspartyl/asparaginy/proline hydroxylase domain-containing protein</fullName>
    </recommendedName>
</protein>
<sequence length="378" mass="42060">MAVVFLLARAALAARDVDSCPALPAEQMRAELTALRQRRNSGGGHDFQQLYEVTTELEQKMKIFYGVNDTEDQVAVPCVAKEVLPRPGNLHGIKSHAYYVGAIRSAHRNVFAESALQSIVASEWYHPGLTAKPVWCVENCALPLARRLDAHAAALSAELRRFWAHADLKDHLKGVGEHTTGFDRLIAGNGTWVDVRLWRGRAFHRELCRRHFRVTCSLIEASPEVWTNPWSHVLISVLLPGSWVPFHQGHTNGQLTYHFAALLPEDGAAELAVLEGSDAAEGGRRLTHPEETTVSWRLGRTLVFDDSFTHAVRYRGHASGGAGSMWAGSGRPPRLLLLTRAWHPELGAAERRGLRELIRRGGEEQPEGYEMLPLPSHW</sequence>
<keyword evidence="6" id="KW-1185">Reference proteome</keyword>
<feature type="domain" description="Aspartyl/asparaginy/proline hydroxylase" evidence="4">
    <location>
        <begin position="183"/>
        <end position="316"/>
    </location>
</feature>
<dbReference type="AlphaFoldDB" id="A0AA36JNJ3"/>
<dbReference type="InterPro" id="IPR027443">
    <property type="entry name" value="IPNS-like_sf"/>
</dbReference>
<dbReference type="InterPro" id="IPR051821">
    <property type="entry name" value="Asp/Asn_beta-hydroxylase"/>
</dbReference>
<dbReference type="GO" id="GO:0051213">
    <property type="term" value="F:dioxygenase activity"/>
    <property type="evidence" value="ECO:0007669"/>
    <property type="project" value="UniProtKB-KW"/>
</dbReference>
<evidence type="ECO:0000256" key="3">
    <source>
        <dbReference type="ARBA" id="ARBA00023002"/>
    </source>
</evidence>
<name>A0AA36JNJ3_9DINO</name>
<reference evidence="5" key="1">
    <citation type="submission" date="2023-08" db="EMBL/GenBank/DDBJ databases">
        <authorList>
            <person name="Chen Y."/>
            <person name="Shah S."/>
            <person name="Dougan E. K."/>
            <person name="Thang M."/>
            <person name="Chan C."/>
        </authorList>
    </citation>
    <scope>NUCLEOTIDE SEQUENCE</scope>
</reference>
<dbReference type="InterPro" id="IPR007803">
    <property type="entry name" value="Asp/Arg/Pro-Hydrxlase"/>
</dbReference>
<dbReference type="Gene3D" id="2.60.120.330">
    <property type="entry name" value="B-lactam Antibiotic, Isopenicillin N Synthase, Chain"/>
    <property type="match status" value="1"/>
</dbReference>
<evidence type="ECO:0000256" key="2">
    <source>
        <dbReference type="ARBA" id="ARBA00022964"/>
    </source>
</evidence>
<dbReference type="EMBL" id="CAUJNA010003712">
    <property type="protein sequence ID" value="CAJ1408268.1"/>
    <property type="molecule type" value="Genomic_DNA"/>
</dbReference>
<organism evidence="5 6">
    <name type="scientific">Effrenium voratum</name>
    <dbReference type="NCBI Taxonomy" id="2562239"/>
    <lineage>
        <taxon>Eukaryota</taxon>
        <taxon>Sar</taxon>
        <taxon>Alveolata</taxon>
        <taxon>Dinophyceae</taxon>
        <taxon>Suessiales</taxon>
        <taxon>Symbiodiniaceae</taxon>
        <taxon>Effrenium</taxon>
    </lineage>
</organism>
<dbReference type="PANTHER" id="PTHR46332">
    <property type="entry name" value="ASPARTATE BETA-HYDROXYLASE DOMAIN-CONTAINING PROTEIN 2"/>
    <property type="match status" value="1"/>
</dbReference>
<gene>
    <name evidence="5" type="ORF">EVOR1521_LOCUS29749</name>
</gene>
<evidence type="ECO:0000313" key="6">
    <source>
        <dbReference type="Proteomes" id="UP001178507"/>
    </source>
</evidence>
<evidence type="ECO:0000313" key="5">
    <source>
        <dbReference type="EMBL" id="CAJ1408268.1"/>
    </source>
</evidence>
<keyword evidence="3" id="KW-0560">Oxidoreductase</keyword>
<evidence type="ECO:0000259" key="4">
    <source>
        <dbReference type="Pfam" id="PF05118"/>
    </source>
</evidence>
<comment type="similarity">
    <text evidence="1">Belongs to the aspartyl/asparaginyl beta-hydroxylase family.</text>
</comment>
<proteinExistence type="inferred from homology"/>
<dbReference type="Proteomes" id="UP001178507">
    <property type="component" value="Unassembled WGS sequence"/>
</dbReference>
<dbReference type="PANTHER" id="PTHR46332:SF5">
    <property type="entry name" value="ASPARTATE BETA-HYDROXYLASE DOMAIN CONTAINING 2"/>
    <property type="match status" value="1"/>
</dbReference>